<dbReference type="AlphaFoldDB" id="A0A433A1I8"/>
<gene>
    <name evidence="4" type="ORF">BC936DRAFT_141849</name>
</gene>
<keyword evidence="2" id="KW-0812">Transmembrane</keyword>
<evidence type="ECO:0000313" key="5">
    <source>
        <dbReference type="Proteomes" id="UP000268093"/>
    </source>
</evidence>
<name>A0A433A1I8_9FUNG</name>
<comment type="similarity">
    <text evidence="1">Belongs to the ERGIC family.</text>
</comment>
<reference evidence="4 5" key="1">
    <citation type="journal article" date="2018" name="New Phytol.">
        <title>Phylogenomics of Endogonaceae and evolution of mycorrhizas within Mucoromycota.</title>
        <authorList>
            <person name="Chang Y."/>
            <person name="Desiro A."/>
            <person name="Na H."/>
            <person name="Sandor L."/>
            <person name="Lipzen A."/>
            <person name="Clum A."/>
            <person name="Barry K."/>
            <person name="Grigoriev I.V."/>
            <person name="Martin F.M."/>
            <person name="Stajich J.E."/>
            <person name="Smith M.E."/>
            <person name="Bonito G."/>
            <person name="Spatafora J.W."/>
        </authorList>
    </citation>
    <scope>NUCLEOTIDE SEQUENCE [LARGE SCALE GENOMIC DNA]</scope>
    <source>
        <strain evidence="4 5">GMNB39</strain>
    </source>
</reference>
<feature type="transmembrane region" description="Helical" evidence="2">
    <location>
        <begin position="173"/>
        <end position="196"/>
    </location>
</feature>
<comment type="caution">
    <text evidence="4">The sequence shown here is derived from an EMBL/GenBank/DDBJ whole genome shotgun (WGS) entry which is preliminary data.</text>
</comment>
<dbReference type="PANTHER" id="PTHR10984:SF25">
    <property type="entry name" value="ENDOPLASMIC RETICULUM-GOLGI INTERMEDIATE COMPARTMENT PROTEIN 3"/>
    <property type="match status" value="1"/>
</dbReference>
<dbReference type="InterPro" id="IPR045888">
    <property type="entry name" value="Erv"/>
</dbReference>
<proteinExistence type="inferred from homology"/>
<feature type="non-terminal residue" evidence="4">
    <location>
        <position position="1"/>
    </location>
</feature>
<dbReference type="GO" id="GO:0030134">
    <property type="term" value="C:COPII-coated ER to Golgi transport vesicle"/>
    <property type="evidence" value="ECO:0007669"/>
    <property type="project" value="TreeGrafter"/>
</dbReference>
<dbReference type="Pfam" id="PF07970">
    <property type="entry name" value="COPIIcoated_ERV"/>
    <property type="match status" value="1"/>
</dbReference>
<dbReference type="InterPro" id="IPR012936">
    <property type="entry name" value="Erv_C"/>
</dbReference>
<accession>A0A433A1I8</accession>
<dbReference type="PANTHER" id="PTHR10984">
    <property type="entry name" value="ENDOPLASMIC RETICULUM-GOLGI INTERMEDIATE COMPARTMENT PROTEIN"/>
    <property type="match status" value="1"/>
</dbReference>
<evidence type="ECO:0000313" key="4">
    <source>
        <dbReference type="EMBL" id="RUO96553.1"/>
    </source>
</evidence>
<evidence type="ECO:0000256" key="2">
    <source>
        <dbReference type="SAM" id="Phobius"/>
    </source>
</evidence>
<evidence type="ECO:0000259" key="3">
    <source>
        <dbReference type="Pfam" id="PF07970"/>
    </source>
</evidence>
<dbReference type="Proteomes" id="UP000268093">
    <property type="component" value="Unassembled WGS sequence"/>
</dbReference>
<organism evidence="4 5">
    <name type="scientific">Jimgerdemannia flammicorona</name>
    <dbReference type="NCBI Taxonomy" id="994334"/>
    <lineage>
        <taxon>Eukaryota</taxon>
        <taxon>Fungi</taxon>
        <taxon>Fungi incertae sedis</taxon>
        <taxon>Mucoromycota</taxon>
        <taxon>Mucoromycotina</taxon>
        <taxon>Endogonomycetes</taxon>
        <taxon>Endogonales</taxon>
        <taxon>Endogonaceae</taxon>
        <taxon>Jimgerdemannia</taxon>
    </lineage>
</organism>
<dbReference type="GO" id="GO:0006890">
    <property type="term" value="P:retrograde vesicle-mediated transport, Golgi to endoplasmic reticulum"/>
    <property type="evidence" value="ECO:0007669"/>
    <property type="project" value="TreeGrafter"/>
</dbReference>
<sequence>CVREGWSEKLKTQSNEGCNINGNLLVNKVRGNFHIAPGRSFQQSHMHVHDMQSYFAGAQEGAKFDFSHVIHHLRFGEAVSKTDMSNPLDNTSKTTDQRELEVGMMYQYFLKIVSTEFRFLNKPDIFTNQYSVTQHERVLNGGTMNGLPGLFFNFEISPMLIIYKESRTSFTSFLTGVCAIVGGIFTVAGMIDGFIYRAERTLKRKMEMGKAL</sequence>
<dbReference type="EMBL" id="RBNI01020658">
    <property type="protein sequence ID" value="RUO96553.1"/>
    <property type="molecule type" value="Genomic_DNA"/>
</dbReference>
<dbReference type="GO" id="GO:0006888">
    <property type="term" value="P:endoplasmic reticulum to Golgi vesicle-mediated transport"/>
    <property type="evidence" value="ECO:0007669"/>
    <property type="project" value="TreeGrafter"/>
</dbReference>
<keyword evidence="5" id="KW-1185">Reference proteome</keyword>
<protein>
    <submittedName>
        <fullName evidence="4">Endoplasmic reticulum vesicle transporter</fullName>
    </submittedName>
</protein>
<keyword evidence="2" id="KW-1133">Transmembrane helix</keyword>
<feature type="domain" description="Endoplasmic reticulum vesicle transporter C-terminal" evidence="3">
    <location>
        <begin position="1"/>
        <end position="192"/>
    </location>
</feature>
<dbReference type="OrthoDB" id="270930at2759"/>
<dbReference type="GO" id="GO:0005789">
    <property type="term" value="C:endoplasmic reticulum membrane"/>
    <property type="evidence" value="ECO:0007669"/>
    <property type="project" value="TreeGrafter"/>
</dbReference>
<dbReference type="GO" id="GO:0000139">
    <property type="term" value="C:Golgi membrane"/>
    <property type="evidence" value="ECO:0007669"/>
    <property type="project" value="TreeGrafter"/>
</dbReference>
<keyword evidence="2" id="KW-0472">Membrane</keyword>
<evidence type="ECO:0000256" key="1">
    <source>
        <dbReference type="ARBA" id="ARBA00005648"/>
    </source>
</evidence>